<evidence type="ECO:0000313" key="2">
    <source>
        <dbReference type="Proteomes" id="UP001165082"/>
    </source>
</evidence>
<accession>A0A9W7DXM6</accession>
<protein>
    <submittedName>
        <fullName evidence="1">Uncharacterized protein</fullName>
    </submittedName>
</protein>
<reference evidence="1" key="1">
    <citation type="submission" date="2022-07" db="EMBL/GenBank/DDBJ databases">
        <title>Genome analysis of Parmales, a sister group of diatoms, reveals the evolutionary specialization of diatoms from phago-mixotrophs to photoautotrophs.</title>
        <authorList>
            <person name="Ban H."/>
            <person name="Sato S."/>
            <person name="Yoshikawa S."/>
            <person name="Kazumasa Y."/>
            <person name="Nakamura Y."/>
            <person name="Ichinomiya M."/>
            <person name="Saitoh K."/>
            <person name="Sato N."/>
            <person name="Blanc-Mathieu R."/>
            <person name="Endo H."/>
            <person name="Kuwata A."/>
            <person name="Ogata H."/>
        </authorList>
    </citation>
    <scope>NUCLEOTIDE SEQUENCE</scope>
</reference>
<organism evidence="1 2">
    <name type="scientific">Triparma retinervis</name>
    <dbReference type="NCBI Taxonomy" id="2557542"/>
    <lineage>
        <taxon>Eukaryota</taxon>
        <taxon>Sar</taxon>
        <taxon>Stramenopiles</taxon>
        <taxon>Ochrophyta</taxon>
        <taxon>Bolidophyceae</taxon>
        <taxon>Parmales</taxon>
        <taxon>Triparmaceae</taxon>
        <taxon>Triparma</taxon>
    </lineage>
</organism>
<proteinExistence type="predicted"/>
<sequence>MSLCFTDPQYLSTYGLHPLSNVLQYFLHPLNPLLPTLPSSAQSCNEQLIKMGVVDWEEMKGKMRDMKGYQWDVKELDTTVETADKAVA</sequence>
<keyword evidence="2" id="KW-1185">Reference proteome</keyword>
<name>A0A9W7DXM6_9STRA</name>
<gene>
    <name evidence="1" type="ORF">TrRE_jg801</name>
</gene>
<dbReference type="Proteomes" id="UP001165082">
    <property type="component" value="Unassembled WGS sequence"/>
</dbReference>
<evidence type="ECO:0000313" key="1">
    <source>
        <dbReference type="EMBL" id="GMH58578.1"/>
    </source>
</evidence>
<dbReference type="EMBL" id="BRXZ01006296">
    <property type="protein sequence ID" value="GMH58578.1"/>
    <property type="molecule type" value="Genomic_DNA"/>
</dbReference>
<dbReference type="AlphaFoldDB" id="A0A9W7DXM6"/>
<comment type="caution">
    <text evidence="1">The sequence shown here is derived from an EMBL/GenBank/DDBJ whole genome shotgun (WGS) entry which is preliminary data.</text>
</comment>
<feature type="non-terminal residue" evidence="1">
    <location>
        <position position="88"/>
    </location>
</feature>